<dbReference type="Proteomes" id="UP000019146">
    <property type="component" value="Chromosome 2"/>
</dbReference>
<evidence type="ECO:0000313" key="3">
    <source>
        <dbReference type="Proteomes" id="UP000019146"/>
    </source>
</evidence>
<organism evidence="2 3">
    <name type="scientific">Paraburkholderia caribensis MBA4</name>
    <dbReference type="NCBI Taxonomy" id="1323664"/>
    <lineage>
        <taxon>Bacteria</taxon>
        <taxon>Pseudomonadati</taxon>
        <taxon>Pseudomonadota</taxon>
        <taxon>Betaproteobacteria</taxon>
        <taxon>Burkholderiales</taxon>
        <taxon>Burkholderiaceae</taxon>
        <taxon>Paraburkholderia</taxon>
    </lineage>
</organism>
<protein>
    <submittedName>
        <fullName evidence="2">HD domain</fullName>
    </submittedName>
</protein>
<feature type="domain" description="HD-GYP" evidence="1">
    <location>
        <begin position="110"/>
        <end position="305"/>
    </location>
</feature>
<dbReference type="SMART" id="SM00471">
    <property type="entry name" value="HDc"/>
    <property type="match status" value="1"/>
</dbReference>
<dbReference type="InterPro" id="IPR003607">
    <property type="entry name" value="HD/PDEase_dom"/>
</dbReference>
<reference evidence="2 3" key="1">
    <citation type="journal article" date="2014" name="Genome Announc.">
        <title>Draft Genome Sequence of the Haloacid-Degrading Burkholderia caribensis Strain MBA4.</title>
        <authorList>
            <person name="Pan Y."/>
            <person name="Kong K.F."/>
            <person name="Tsang J.S."/>
        </authorList>
    </citation>
    <scope>NUCLEOTIDE SEQUENCE [LARGE SCALE GENOMIC DNA]</scope>
    <source>
        <strain evidence="2 3">MBA4</strain>
    </source>
</reference>
<dbReference type="KEGG" id="bcai:K788_0000493"/>
<dbReference type="SUPFAM" id="SSF109604">
    <property type="entry name" value="HD-domain/PDEase-like"/>
    <property type="match status" value="1"/>
</dbReference>
<dbReference type="EMBL" id="CP012747">
    <property type="protein sequence ID" value="ALL68458.1"/>
    <property type="molecule type" value="Genomic_DNA"/>
</dbReference>
<dbReference type="AlphaFoldDB" id="A0A0P0RIP8"/>
<evidence type="ECO:0000259" key="1">
    <source>
        <dbReference type="PROSITE" id="PS51832"/>
    </source>
</evidence>
<sequence length="383" mass="41573">MAILAAASYGCRLQSCKTTSWGTHGRVRCAVGQCTPGDGCLLPALPRNEPDVPSGLVRTEHRILTAFGALVEPRRFALVTENNDISLDHTMKIARLAAAMFGSTKSESVPEDKLLLSLLALAWVVEARDPYTGGHLWRVSRFASLLARRVGLSEEETWTVSIGGFLHDLGKIAVPDAVLRKTDRLTDEEYAIIQTHPEVGRALIADHPLGSMVMDAVYSHHERPDGKGYPQGLTKEAIPRASAIIGICDAFDAMTSNRPYRKGMPVEKALSIINVNLGVQFDDEFGQAFLQLGNSRDLHHIVGHSDEGIPLQHCRGCGPTIVIRRGAALDTPIFCPACGTGYEFKGFSVEPEPSGKVANARNLRMPPDTDLIAGVIRRTHDAV</sequence>
<gene>
    <name evidence="2" type="ORF">K788_0000493</name>
</gene>
<name>A0A0P0RIP8_9BURK</name>
<dbReference type="Gene3D" id="1.10.3210.10">
    <property type="entry name" value="Hypothetical protein af1432"/>
    <property type="match status" value="1"/>
</dbReference>
<accession>A0A0P0RIP8</accession>
<dbReference type="PANTHER" id="PTHR43155">
    <property type="entry name" value="CYCLIC DI-GMP PHOSPHODIESTERASE PA4108-RELATED"/>
    <property type="match status" value="1"/>
</dbReference>
<proteinExistence type="predicted"/>
<dbReference type="GO" id="GO:0008081">
    <property type="term" value="F:phosphoric diester hydrolase activity"/>
    <property type="evidence" value="ECO:0007669"/>
    <property type="project" value="UniProtKB-ARBA"/>
</dbReference>
<dbReference type="PANTHER" id="PTHR43155:SF2">
    <property type="entry name" value="CYCLIC DI-GMP PHOSPHODIESTERASE PA4108"/>
    <property type="match status" value="1"/>
</dbReference>
<dbReference type="InterPro" id="IPR037522">
    <property type="entry name" value="HD_GYP_dom"/>
</dbReference>
<dbReference type="PROSITE" id="PS51832">
    <property type="entry name" value="HD_GYP"/>
    <property type="match status" value="1"/>
</dbReference>
<evidence type="ECO:0000313" key="2">
    <source>
        <dbReference type="EMBL" id="ALL68458.1"/>
    </source>
</evidence>
<dbReference type="CDD" id="cd00077">
    <property type="entry name" value="HDc"/>
    <property type="match status" value="1"/>
</dbReference>
<dbReference type="Pfam" id="PF13487">
    <property type="entry name" value="HD_5"/>
    <property type="match status" value="1"/>
</dbReference>